<dbReference type="eggNOG" id="COG1484">
    <property type="taxonomic scope" value="Bacteria"/>
</dbReference>
<feature type="region of interest" description="Disordered" evidence="1">
    <location>
        <begin position="134"/>
        <end position="173"/>
    </location>
</feature>
<reference evidence="2 3" key="1">
    <citation type="journal article" date="2007" name="Genome Res.">
        <title>Genome characteristics of facultatively symbiotic Frankia sp. strains reflect host range and host plant biogeography.</title>
        <authorList>
            <person name="Normand P."/>
            <person name="Lapierre P."/>
            <person name="Tisa L.S."/>
            <person name="Gogarten J.P."/>
            <person name="Alloisio N."/>
            <person name="Bagnarol E."/>
            <person name="Bassi C.A."/>
            <person name="Berry A.M."/>
            <person name="Bickhart D.M."/>
            <person name="Choisne N."/>
            <person name="Couloux A."/>
            <person name="Cournoyer B."/>
            <person name="Cruveiller S."/>
            <person name="Daubin V."/>
            <person name="Demange N."/>
            <person name="Francino M.P."/>
            <person name="Goltsman E."/>
            <person name="Huang Y."/>
            <person name="Kopp O.R."/>
            <person name="Labarre L."/>
            <person name="Lapidus A."/>
            <person name="Lavire C."/>
            <person name="Marechal J."/>
            <person name="Martinez M."/>
            <person name="Mastronunzio J.E."/>
            <person name="Mullin B.C."/>
            <person name="Niemann J."/>
            <person name="Pujic P."/>
            <person name="Rawnsley T."/>
            <person name="Rouy Z."/>
            <person name="Schenowitz C."/>
            <person name="Sellstedt A."/>
            <person name="Tavares F."/>
            <person name="Tomkins J.P."/>
            <person name="Vallenet D."/>
            <person name="Valverde C."/>
            <person name="Wall L.G."/>
            <person name="Wang Y."/>
            <person name="Medigue C."/>
            <person name="Benson D.R."/>
        </authorList>
    </citation>
    <scope>NUCLEOTIDE SEQUENCE [LARGE SCALE GENOMIC DNA]</scope>
    <source>
        <strain evidence="3">DSM 45818 / CECT 9043 / CcI3</strain>
    </source>
</reference>
<protein>
    <submittedName>
        <fullName evidence="2">Uncharacterized protein</fullName>
    </submittedName>
</protein>
<dbReference type="AlphaFoldDB" id="Q2JC59"/>
<evidence type="ECO:0000256" key="1">
    <source>
        <dbReference type="SAM" id="MobiDB-lite"/>
    </source>
</evidence>
<feature type="compositionally biased region" description="Low complexity" evidence="1">
    <location>
        <begin position="20"/>
        <end position="31"/>
    </location>
</feature>
<organism evidence="2 3">
    <name type="scientific">Frankia casuarinae (strain DSM 45818 / CECT 9043 / HFP020203 / CcI3)</name>
    <dbReference type="NCBI Taxonomy" id="106370"/>
    <lineage>
        <taxon>Bacteria</taxon>
        <taxon>Bacillati</taxon>
        <taxon>Actinomycetota</taxon>
        <taxon>Actinomycetes</taxon>
        <taxon>Frankiales</taxon>
        <taxon>Frankiaceae</taxon>
        <taxon>Frankia</taxon>
    </lineage>
</organism>
<dbReference type="EMBL" id="CP000249">
    <property type="protein sequence ID" value="ABD11133.1"/>
    <property type="molecule type" value="Genomic_DNA"/>
</dbReference>
<gene>
    <name evidence="2" type="ordered locus">Francci3_1757</name>
</gene>
<keyword evidence="3" id="KW-1185">Reference proteome</keyword>
<sequence>MLVAFRAPYAGEFLTAATPAARARETSQQSAPPSPTPYAAPVTRSSRPAGAPTPTDALTHHGFHCGKPGQIANTPKPWARDGTPAVIAHLARVLKPPTIGQFWQLVDQARDESWSHEVYLAAVLQRQVADRAIPRTPSCGSAPPLSPGQDVGGLQPRPSAPAGREPARKRSSP</sequence>
<accession>Q2JC59</accession>
<feature type="region of interest" description="Disordered" evidence="1">
    <location>
        <begin position="20"/>
        <end position="78"/>
    </location>
</feature>
<dbReference type="Proteomes" id="UP000001937">
    <property type="component" value="Chromosome"/>
</dbReference>
<dbReference type="HOGENOM" id="CLU_1545373_0_0_11"/>
<dbReference type="STRING" id="106370.Francci3_1757"/>
<dbReference type="KEGG" id="fra:Francci3_1757"/>
<evidence type="ECO:0000313" key="2">
    <source>
        <dbReference type="EMBL" id="ABD11133.1"/>
    </source>
</evidence>
<name>Q2JC59_FRACC</name>
<proteinExistence type="predicted"/>
<evidence type="ECO:0000313" key="3">
    <source>
        <dbReference type="Proteomes" id="UP000001937"/>
    </source>
</evidence>